<evidence type="ECO:0000256" key="2">
    <source>
        <dbReference type="ARBA" id="ARBA00005995"/>
    </source>
</evidence>
<comment type="cofactor">
    <cofactor evidence="1">
        <name>FAD</name>
        <dbReference type="ChEBI" id="CHEBI:57692"/>
    </cofactor>
</comment>
<evidence type="ECO:0000313" key="6">
    <source>
        <dbReference type="EMBL" id="AFZ67705.1"/>
    </source>
</evidence>
<dbReference type="PRINTS" id="PR00757">
    <property type="entry name" value="AMINEOXDASEF"/>
</dbReference>
<dbReference type="AlphaFoldDB" id="L0A3W6"/>
<organism evidence="6 7">
    <name type="scientific">Deinococcus peraridilitoris (strain DSM 19664 / LMG 22246 / CIP 109416 / KR-200)</name>
    <dbReference type="NCBI Taxonomy" id="937777"/>
    <lineage>
        <taxon>Bacteria</taxon>
        <taxon>Thermotogati</taxon>
        <taxon>Deinococcota</taxon>
        <taxon>Deinococci</taxon>
        <taxon>Deinococcales</taxon>
        <taxon>Deinococcaceae</taxon>
        <taxon>Deinococcus</taxon>
    </lineage>
</organism>
<dbReference type="eggNOG" id="COG1231">
    <property type="taxonomic scope" value="Bacteria"/>
</dbReference>
<keyword evidence="7" id="KW-1185">Reference proteome</keyword>
<dbReference type="Proteomes" id="UP000010467">
    <property type="component" value="Chromosome"/>
</dbReference>
<dbReference type="GO" id="GO:0016491">
    <property type="term" value="F:oxidoreductase activity"/>
    <property type="evidence" value="ECO:0007669"/>
    <property type="project" value="UniProtKB-KW"/>
</dbReference>
<dbReference type="SUPFAM" id="SSF51905">
    <property type="entry name" value="FAD/NAD(P)-binding domain"/>
    <property type="match status" value="1"/>
</dbReference>
<evidence type="ECO:0000313" key="7">
    <source>
        <dbReference type="Proteomes" id="UP000010467"/>
    </source>
</evidence>
<dbReference type="InterPro" id="IPR002937">
    <property type="entry name" value="Amino_oxidase"/>
</dbReference>
<sequence>MTSTERLITASAGQHEPSDIIVVGAGLAGLRAASLLEARGYMVQVLEAQGHVGGRVMTRHLDGEAVDLGAQWIGPHQHRIRQLAREFGLTTAPQYTTGQAFVDLNGELRPYKTLRLPVDVATALELAWCVWTTEWLRAGVDLHRPVSDASAARWDTMTVADWTRRHLQQAAARQVLGAVVRAVFAAEPEELSFLHFLYYLQANGGLLRLIGVRGGAQQDTLSGGAGQLTARLARALQRRVLLNTPVTRIQHERTRVRLHTPRGVFEARCAVVTAPPPVAGRITFEPALPPPRQRLMCDMPMGAIIKANVLYPRPFWRAQGHSGELLGCASELELVFDRSRGGDAPGVLVVFMAGERARAWSRRSPGERRRMVVRELTRYFGPAALNPSAYTEQDWTNESYIMGAYAGLMPPGLWTAAGSALREPVGALFWAGTESARTGFGYLEGALESAERVTEEVTACLTKHPPR</sequence>
<name>L0A3W6_DEIPD</name>
<feature type="binding site" evidence="4">
    <location>
        <begin position="47"/>
        <end position="48"/>
    </location>
    <ligand>
        <name>FAD</name>
        <dbReference type="ChEBI" id="CHEBI:57692"/>
    </ligand>
</feature>
<feature type="binding site" evidence="4">
    <location>
        <position position="246"/>
    </location>
    <ligand>
        <name>FAD</name>
        <dbReference type="ChEBI" id="CHEBI:57692"/>
    </ligand>
</feature>
<feature type="domain" description="Amine oxidase" evidence="5">
    <location>
        <begin position="27"/>
        <end position="457"/>
    </location>
</feature>
<feature type="binding site" evidence="4">
    <location>
        <position position="351"/>
    </location>
    <ligand>
        <name>substrate</name>
    </ligand>
</feature>
<dbReference type="PANTHER" id="PTHR43563">
    <property type="entry name" value="AMINE OXIDASE"/>
    <property type="match status" value="1"/>
</dbReference>
<dbReference type="OrthoDB" id="56323at2"/>
<dbReference type="Pfam" id="PF01593">
    <property type="entry name" value="Amino_oxidase"/>
    <property type="match status" value="1"/>
</dbReference>
<dbReference type="KEGG" id="dpd:Deipe_2220"/>
<protein>
    <submittedName>
        <fullName evidence="6">Monoamine oxidase</fullName>
    </submittedName>
</protein>
<dbReference type="InterPro" id="IPR001613">
    <property type="entry name" value="Flavin_amine_oxidase"/>
</dbReference>
<comment type="similarity">
    <text evidence="2">Belongs to the flavin monoamine oxidase family.</text>
</comment>
<evidence type="ECO:0000256" key="4">
    <source>
        <dbReference type="PIRSR" id="PIRSR601613-1"/>
    </source>
</evidence>
<dbReference type="Gene3D" id="1.10.405.10">
    <property type="entry name" value="Guanine Nucleotide Dissociation Inhibitor, domain 1"/>
    <property type="match status" value="1"/>
</dbReference>
<accession>L0A3W6</accession>
<dbReference type="EMBL" id="CP003382">
    <property type="protein sequence ID" value="AFZ67705.1"/>
    <property type="molecule type" value="Genomic_DNA"/>
</dbReference>
<dbReference type="Gene3D" id="3.90.660.10">
    <property type="match status" value="1"/>
</dbReference>
<reference evidence="7" key="1">
    <citation type="submission" date="2012-03" db="EMBL/GenBank/DDBJ databases">
        <title>Complete sequence of chromosome of Deinococcus peraridilitoris DSM 19664.</title>
        <authorList>
            <person name="Lucas S."/>
            <person name="Copeland A."/>
            <person name="Lapidus A."/>
            <person name="Glavina del Rio T."/>
            <person name="Dalin E."/>
            <person name="Tice H."/>
            <person name="Bruce D."/>
            <person name="Goodwin L."/>
            <person name="Pitluck S."/>
            <person name="Peters L."/>
            <person name="Mikhailova N."/>
            <person name="Lu M."/>
            <person name="Kyrpides N."/>
            <person name="Mavromatis K."/>
            <person name="Ivanova N."/>
            <person name="Brettin T."/>
            <person name="Detter J.C."/>
            <person name="Han C."/>
            <person name="Larimer F."/>
            <person name="Land M."/>
            <person name="Hauser L."/>
            <person name="Markowitz V."/>
            <person name="Cheng J.-F."/>
            <person name="Hugenholtz P."/>
            <person name="Woyke T."/>
            <person name="Wu D."/>
            <person name="Pukall R."/>
            <person name="Steenblock K."/>
            <person name="Brambilla E."/>
            <person name="Klenk H.-P."/>
            <person name="Eisen J.A."/>
        </authorList>
    </citation>
    <scope>NUCLEOTIDE SEQUENCE [LARGE SCALE GENOMIC DNA]</scope>
    <source>
        <strain evidence="7">DSM 19664 / LMG 22246 / CIP 109416 / KR-200</strain>
    </source>
</reference>
<dbReference type="Gene3D" id="3.50.50.60">
    <property type="entry name" value="FAD/NAD(P)-binding domain"/>
    <property type="match status" value="1"/>
</dbReference>
<dbReference type="PATRIC" id="fig|937777.3.peg.2223"/>
<dbReference type="SUPFAM" id="SSF54373">
    <property type="entry name" value="FAD-linked reductases, C-terminal domain"/>
    <property type="match status" value="1"/>
</dbReference>
<feature type="binding site" evidence="4">
    <location>
        <position position="434"/>
    </location>
    <ligand>
        <name>FAD</name>
        <dbReference type="ChEBI" id="CHEBI:57692"/>
    </ligand>
</feature>
<keyword evidence="3" id="KW-0560">Oxidoreductase</keyword>
<dbReference type="PANTHER" id="PTHR43563:SF1">
    <property type="entry name" value="AMINE OXIDASE [FLAVIN-CONTAINING] B"/>
    <property type="match status" value="1"/>
</dbReference>
<evidence type="ECO:0000259" key="5">
    <source>
        <dbReference type="Pfam" id="PF01593"/>
    </source>
</evidence>
<dbReference type="HOGENOM" id="CLU_004498_0_4_0"/>
<proteinExistence type="inferred from homology"/>
<dbReference type="InterPro" id="IPR050703">
    <property type="entry name" value="Flavin_MAO"/>
</dbReference>
<evidence type="ECO:0000256" key="3">
    <source>
        <dbReference type="ARBA" id="ARBA00023002"/>
    </source>
</evidence>
<evidence type="ECO:0000256" key="1">
    <source>
        <dbReference type="ARBA" id="ARBA00001974"/>
    </source>
</evidence>
<dbReference type="STRING" id="937777.Deipe_2220"/>
<gene>
    <name evidence="6" type="ordered locus">Deipe_2220</name>
</gene>
<dbReference type="InterPro" id="IPR036188">
    <property type="entry name" value="FAD/NAD-bd_sf"/>
</dbReference>
<dbReference type="RefSeq" id="WP_015236008.1">
    <property type="nucleotide sequence ID" value="NC_019793.1"/>
</dbReference>